<evidence type="ECO:0000256" key="7">
    <source>
        <dbReference type="SAM" id="Phobius"/>
    </source>
</evidence>
<evidence type="ECO:0000256" key="1">
    <source>
        <dbReference type="ARBA" id="ARBA00004141"/>
    </source>
</evidence>
<dbReference type="GO" id="GO:0005351">
    <property type="term" value="F:carbohydrate:proton symporter activity"/>
    <property type="evidence" value="ECO:0007669"/>
    <property type="project" value="TreeGrafter"/>
</dbReference>
<gene>
    <name evidence="9" type="ORF">Syun_022702</name>
</gene>
<dbReference type="InterPro" id="IPR003663">
    <property type="entry name" value="Sugar/inositol_transpt"/>
</dbReference>
<evidence type="ECO:0000256" key="4">
    <source>
        <dbReference type="ARBA" id="ARBA00022989"/>
    </source>
</evidence>
<dbReference type="PANTHER" id="PTHR48022">
    <property type="entry name" value="PLASTIDIC GLUCOSE TRANSPORTER 4"/>
    <property type="match status" value="1"/>
</dbReference>
<dbReference type="Proteomes" id="UP001420932">
    <property type="component" value="Unassembled WGS sequence"/>
</dbReference>
<feature type="transmembrane region" description="Helical" evidence="7">
    <location>
        <begin position="449"/>
        <end position="477"/>
    </location>
</feature>
<dbReference type="PROSITE" id="PS50850">
    <property type="entry name" value="MFS"/>
    <property type="match status" value="1"/>
</dbReference>
<feature type="transmembrane region" description="Helical" evidence="7">
    <location>
        <begin position="393"/>
        <end position="410"/>
    </location>
</feature>
<feature type="transmembrane region" description="Helical" evidence="7">
    <location>
        <begin position="189"/>
        <end position="207"/>
    </location>
</feature>
<evidence type="ECO:0000259" key="8">
    <source>
        <dbReference type="PROSITE" id="PS50850"/>
    </source>
</evidence>
<evidence type="ECO:0000256" key="2">
    <source>
        <dbReference type="ARBA" id="ARBA00010992"/>
    </source>
</evidence>
<dbReference type="GO" id="GO:0016020">
    <property type="term" value="C:membrane"/>
    <property type="evidence" value="ECO:0007669"/>
    <property type="project" value="UniProtKB-SubCell"/>
</dbReference>
<evidence type="ECO:0000313" key="10">
    <source>
        <dbReference type="Proteomes" id="UP001420932"/>
    </source>
</evidence>
<dbReference type="PANTHER" id="PTHR48022:SF2">
    <property type="entry name" value="PLASTIDIC GLUCOSE TRANSPORTER 4"/>
    <property type="match status" value="1"/>
</dbReference>
<proteinExistence type="inferred from homology"/>
<dbReference type="PROSITE" id="PS00217">
    <property type="entry name" value="SUGAR_TRANSPORT_2"/>
    <property type="match status" value="1"/>
</dbReference>
<organism evidence="9 10">
    <name type="scientific">Stephania yunnanensis</name>
    <dbReference type="NCBI Taxonomy" id="152371"/>
    <lineage>
        <taxon>Eukaryota</taxon>
        <taxon>Viridiplantae</taxon>
        <taxon>Streptophyta</taxon>
        <taxon>Embryophyta</taxon>
        <taxon>Tracheophyta</taxon>
        <taxon>Spermatophyta</taxon>
        <taxon>Magnoliopsida</taxon>
        <taxon>Ranunculales</taxon>
        <taxon>Menispermaceae</taxon>
        <taxon>Menispermoideae</taxon>
        <taxon>Cissampelideae</taxon>
        <taxon>Stephania</taxon>
    </lineage>
</organism>
<keyword evidence="10" id="KW-1185">Reference proteome</keyword>
<dbReference type="FunFam" id="1.20.1250.20:FF:000152">
    <property type="entry name" value="Plastidic glucose transporter 4"/>
    <property type="match status" value="1"/>
</dbReference>
<dbReference type="Pfam" id="PF00083">
    <property type="entry name" value="Sugar_tr"/>
    <property type="match status" value="1"/>
</dbReference>
<name>A0AAP0F8F9_9MAGN</name>
<feature type="transmembrane region" description="Helical" evidence="7">
    <location>
        <begin position="357"/>
        <end position="381"/>
    </location>
</feature>
<keyword evidence="6" id="KW-0813">Transport</keyword>
<protein>
    <recommendedName>
        <fullName evidence="8">Major facilitator superfamily (MFS) profile domain-containing protein</fullName>
    </recommendedName>
</protein>
<feature type="domain" description="Major facilitator superfamily (MFS) profile" evidence="8">
    <location>
        <begin position="111"/>
        <end position="543"/>
    </location>
</feature>
<evidence type="ECO:0000256" key="6">
    <source>
        <dbReference type="RuleBase" id="RU003346"/>
    </source>
</evidence>
<evidence type="ECO:0000313" key="9">
    <source>
        <dbReference type="EMBL" id="KAK9106691.1"/>
    </source>
</evidence>
<keyword evidence="4 7" id="KW-1133">Transmembrane helix</keyword>
<dbReference type="CDD" id="cd17315">
    <property type="entry name" value="MFS_GLUT_like"/>
    <property type="match status" value="1"/>
</dbReference>
<feature type="transmembrane region" description="Helical" evidence="7">
    <location>
        <begin position="274"/>
        <end position="295"/>
    </location>
</feature>
<dbReference type="EMBL" id="JBBNAF010000010">
    <property type="protein sequence ID" value="KAK9106691.1"/>
    <property type="molecule type" value="Genomic_DNA"/>
</dbReference>
<reference evidence="9 10" key="1">
    <citation type="submission" date="2024-01" db="EMBL/GenBank/DDBJ databases">
        <title>Genome assemblies of Stephania.</title>
        <authorList>
            <person name="Yang L."/>
        </authorList>
    </citation>
    <scope>NUCLEOTIDE SEQUENCE [LARGE SCALE GENOMIC DNA]</scope>
    <source>
        <strain evidence="9">YNDBR</strain>
        <tissue evidence="9">Leaf</tissue>
    </source>
</reference>
<keyword evidence="5 7" id="KW-0472">Membrane</keyword>
<dbReference type="InterPro" id="IPR005829">
    <property type="entry name" value="Sugar_transporter_CS"/>
</dbReference>
<accession>A0AAP0F8F9</accession>
<dbReference type="InterPro" id="IPR005828">
    <property type="entry name" value="MFS_sugar_transport-like"/>
</dbReference>
<dbReference type="SUPFAM" id="SSF103473">
    <property type="entry name" value="MFS general substrate transporter"/>
    <property type="match status" value="1"/>
</dbReference>
<sequence>MQGSAFAIKVSGGGVVGSELHNRRRIVSGQFSTRSLNVKSLCISCKNYSGELGLDSNYMGAQLASAKMRVETMVGMSARARSVRAQASGDDLEQLTSSKPRGQSSGSVLPYVAVACLGAILFGYHLGVVNGALEYLAKDLGIAENTVLKGNSGQLVLIRWVVSASLAGATVGSFTGGTFADKLGRTKTFVLDAIPLALGSFLSATAQSVNSMIIGRLLVGIGIGVSSALVPLYISEISPTEIRGTLGAVNQLFICIGILVALVAGLPLAANPSWWRTMFGIAIVPAILMALGMAFSPDSPRWLFQQGKYSQAETAIRKLWGKERVAEVMHDLKASSQGSNEAEAGWLDLFSSRYRKVVSVGAALFLFQQLAGINAVVYYSTSVFRSAGIESDVAASALVGAANVFGTLVASTLMDKKGRKSLIMTSFGGMAVSMLLLSLSFTWKVLAPYAGTLAVLGTILYVLSFSLGAGPVPALLLPEIFASRIRAKAVSLSLGMHWVSNFAIGLYFLSVVNKFGISTVYLGFSMVCVLAVVYIASNVIETKGRSLEEIELALSPAV</sequence>
<dbReference type="InterPro" id="IPR036259">
    <property type="entry name" value="MFS_trans_sf"/>
</dbReference>
<feature type="transmembrane region" description="Helical" evidence="7">
    <location>
        <begin position="489"/>
        <end position="509"/>
    </location>
</feature>
<feature type="transmembrane region" description="Helical" evidence="7">
    <location>
        <begin position="108"/>
        <end position="126"/>
    </location>
</feature>
<feature type="transmembrane region" description="Helical" evidence="7">
    <location>
        <begin position="422"/>
        <end position="443"/>
    </location>
</feature>
<dbReference type="PRINTS" id="PR00171">
    <property type="entry name" value="SUGRTRNSPORT"/>
</dbReference>
<feature type="transmembrane region" description="Helical" evidence="7">
    <location>
        <begin position="246"/>
        <end position="268"/>
    </location>
</feature>
<feature type="transmembrane region" description="Helical" evidence="7">
    <location>
        <begin position="515"/>
        <end position="536"/>
    </location>
</feature>
<evidence type="ECO:0000256" key="5">
    <source>
        <dbReference type="ARBA" id="ARBA00023136"/>
    </source>
</evidence>
<dbReference type="NCBIfam" id="TIGR00879">
    <property type="entry name" value="SP"/>
    <property type="match status" value="1"/>
</dbReference>
<keyword evidence="3 7" id="KW-0812">Transmembrane</keyword>
<feature type="transmembrane region" description="Helical" evidence="7">
    <location>
        <begin position="213"/>
        <end position="234"/>
    </location>
</feature>
<dbReference type="InterPro" id="IPR050360">
    <property type="entry name" value="MFS_Sugar_Transporters"/>
</dbReference>
<feature type="transmembrane region" description="Helical" evidence="7">
    <location>
        <begin position="157"/>
        <end position="177"/>
    </location>
</feature>
<comment type="similarity">
    <text evidence="2 6">Belongs to the major facilitator superfamily. Sugar transporter (TC 2.A.1.1) family.</text>
</comment>
<dbReference type="InterPro" id="IPR020846">
    <property type="entry name" value="MFS_dom"/>
</dbReference>
<comment type="caution">
    <text evidence="9">The sequence shown here is derived from an EMBL/GenBank/DDBJ whole genome shotgun (WGS) entry which is preliminary data.</text>
</comment>
<comment type="subcellular location">
    <subcellularLocation>
        <location evidence="1">Membrane</location>
        <topology evidence="1">Multi-pass membrane protein</topology>
    </subcellularLocation>
</comment>
<dbReference type="Gene3D" id="1.20.1250.20">
    <property type="entry name" value="MFS general substrate transporter like domains"/>
    <property type="match status" value="1"/>
</dbReference>
<dbReference type="AlphaFoldDB" id="A0AAP0F8F9"/>
<evidence type="ECO:0000256" key="3">
    <source>
        <dbReference type="ARBA" id="ARBA00022692"/>
    </source>
</evidence>